<comment type="caution">
    <text evidence="2">The sequence shown here is derived from an EMBL/GenBank/DDBJ whole genome shotgun (WGS) entry which is preliminary data.</text>
</comment>
<evidence type="ECO:0000313" key="3">
    <source>
        <dbReference type="Proteomes" id="UP000462760"/>
    </source>
</evidence>
<dbReference type="EMBL" id="VULR01000002">
    <property type="protein sequence ID" value="MSS42562.1"/>
    <property type="molecule type" value="Genomic_DNA"/>
</dbReference>
<sequence length="390" mass="44817">MLKSRIEGLIWFILISFAYIYSDSYFALFLFIMSVVILLFLGISTKIVKNKVEISLKVPDTINKDTLGDCYLEAKNTSFLPISKVKCRLSFKNLMTGEEGKEEVYFSINGKANENIHWHIRSEFCGDIEVKVEEVVYYDYLGVFSTSNNILSHNNIIVLPDMFYINIELLESTVENSESIFYSISQKGTDSSEIFGIKEYTPEDNLKNIHWKLTSKFDELIVKELSTPIDNSILVLLETSTPVGKGRELPKTLDAMIETFVSLSKSLLENDRIHSVGWFDPEVEGLLIAEIYTVDDLSNLLRGLLKIERKENQYSCMDYYINMEKDSVFSHIVYITSEYSEGVVKELANESQLTVLQCEDTQKREKVTEDTSVFTFTPESMEEDLRQLMI</sequence>
<protein>
    <submittedName>
        <fullName evidence="2">DUF58 domain-containing protein</fullName>
    </submittedName>
</protein>
<keyword evidence="1" id="KW-1133">Transmembrane helix</keyword>
<proteinExistence type="predicted"/>
<name>A0A844FF37_9FIRM</name>
<dbReference type="Proteomes" id="UP000462760">
    <property type="component" value="Unassembled WGS sequence"/>
</dbReference>
<dbReference type="RefSeq" id="WP_154482528.1">
    <property type="nucleotide sequence ID" value="NZ_VULR01000002.1"/>
</dbReference>
<feature type="transmembrane region" description="Helical" evidence="1">
    <location>
        <begin position="5"/>
        <end position="22"/>
    </location>
</feature>
<reference evidence="2 3" key="1">
    <citation type="submission" date="2019-08" db="EMBL/GenBank/DDBJ databases">
        <title>In-depth cultivation of the pig gut microbiome towards novel bacterial diversity and tailored functional studies.</title>
        <authorList>
            <person name="Wylensek D."/>
            <person name="Hitch T.C.A."/>
            <person name="Clavel T."/>
        </authorList>
    </citation>
    <scope>NUCLEOTIDE SEQUENCE [LARGE SCALE GENOMIC DNA]</scope>
    <source>
        <strain evidence="2 3">Med78-601-WT-4W-RMD-3</strain>
    </source>
</reference>
<gene>
    <name evidence="2" type="ORF">FYJ27_02270</name>
</gene>
<accession>A0A844FF37</accession>
<dbReference type="AlphaFoldDB" id="A0A844FF37"/>
<organism evidence="2 3">
    <name type="scientific">Anaerosalibacter bizertensis</name>
    <dbReference type="NCBI Taxonomy" id="932217"/>
    <lineage>
        <taxon>Bacteria</taxon>
        <taxon>Bacillati</taxon>
        <taxon>Bacillota</taxon>
        <taxon>Tissierellia</taxon>
        <taxon>Tissierellales</taxon>
        <taxon>Sporanaerobacteraceae</taxon>
        <taxon>Anaerosalibacter</taxon>
    </lineage>
</organism>
<dbReference type="OrthoDB" id="9778037at2"/>
<evidence type="ECO:0000313" key="2">
    <source>
        <dbReference type="EMBL" id="MSS42562.1"/>
    </source>
</evidence>
<dbReference type="PANTHER" id="PTHR34351:SF2">
    <property type="entry name" value="DUF58 DOMAIN-CONTAINING PROTEIN"/>
    <property type="match status" value="1"/>
</dbReference>
<evidence type="ECO:0000256" key="1">
    <source>
        <dbReference type="SAM" id="Phobius"/>
    </source>
</evidence>
<keyword evidence="1" id="KW-0812">Transmembrane</keyword>
<dbReference type="PANTHER" id="PTHR34351">
    <property type="entry name" value="SLR1927 PROTEIN-RELATED"/>
    <property type="match status" value="1"/>
</dbReference>
<keyword evidence="1" id="KW-0472">Membrane</keyword>